<name>A0ABU5RWU5_9CYAN</name>
<evidence type="ECO:0000256" key="1">
    <source>
        <dbReference type="ARBA" id="ARBA00009670"/>
    </source>
</evidence>
<dbReference type="RefSeq" id="WP_323306158.1">
    <property type="nucleotide sequence ID" value="NZ_JAYGHX010000008.1"/>
</dbReference>
<keyword evidence="3" id="KW-0808">Transferase</keyword>
<dbReference type="EMBL" id="JAYGHX010000008">
    <property type="protein sequence ID" value="MEA5392196.1"/>
    <property type="molecule type" value="Genomic_DNA"/>
</dbReference>
<comment type="caution">
    <text evidence="3">The sequence shown here is derived from an EMBL/GenBank/DDBJ whole genome shotgun (WGS) entry which is preliminary data.</text>
</comment>
<keyword evidence="3" id="KW-0418">Kinase</keyword>
<organism evidence="3 4">
    <name type="scientific">Cyanobium gracile UHCC 0139</name>
    <dbReference type="NCBI Taxonomy" id="3110308"/>
    <lineage>
        <taxon>Bacteria</taxon>
        <taxon>Bacillati</taxon>
        <taxon>Cyanobacteriota</taxon>
        <taxon>Cyanophyceae</taxon>
        <taxon>Synechococcales</taxon>
        <taxon>Prochlorococcaceae</taxon>
        <taxon>Cyanobium</taxon>
    </lineage>
</organism>
<evidence type="ECO:0000259" key="2">
    <source>
        <dbReference type="Pfam" id="PF03109"/>
    </source>
</evidence>
<dbReference type="GO" id="GO:0016301">
    <property type="term" value="F:kinase activity"/>
    <property type="evidence" value="ECO:0007669"/>
    <property type="project" value="UniProtKB-KW"/>
</dbReference>
<dbReference type="CDD" id="cd05121">
    <property type="entry name" value="ABC1_ADCK3-like"/>
    <property type="match status" value="1"/>
</dbReference>
<protein>
    <submittedName>
        <fullName evidence="3">AarF/ABC1/UbiB kinase family protein</fullName>
    </submittedName>
</protein>
<comment type="similarity">
    <text evidence="1">Belongs to the protein kinase superfamily. ADCK protein kinase family.</text>
</comment>
<proteinExistence type="inferred from homology"/>
<dbReference type="PANTHER" id="PTHR10566:SF128">
    <property type="entry name" value="UBIB DOMAIN CONTAINING KINASE"/>
    <property type="match status" value="1"/>
</dbReference>
<evidence type="ECO:0000313" key="4">
    <source>
        <dbReference type="Proteomes" id="UP001304461"/>
    </source>
</evidence>
<dbReference type="InterPro" id="IPR004147">
    <property type="entry name" value="ABC1_dom"/>
</dbReference>
<dbReference type="Proteomes" id="UP001304461">
    <property type="component" value="Unassembled WGS sequence"/>
</dbReference>
<dbReference type="InterPro" id="IPR050154">
    <property type="entry name" value="UbiB_kinase"/>
</dbReference>
<sequence length="571" mass="63792">MERGTQFLESDHRWGRTLAEDISPTPRYDPNADLRWLLRRPWVLISRLIVVLWRLAGLGLRLAVQSSSTDARVQQRLARAILETLNDLGPCFIKVGQALSTRPDLVRRDWLEELARLQDDLPPFPHAVALALIEAELGAPAHQLYEEFPDYPMAAASLGQVYRARLSEGHWVAVKVQRPDLPFVLRRDLVIIRSLAVLTAPFLPLNLGFGLGAIIDEFGYTLFEEIDYRREADNAERFATLFQDHPEVTVPAVVRPLSSRRVLTTSWINGTKLQSRRELEAHHLDPAALIRTGVIAGLQQLLEFGYFHADPHPGNLFALPGKTNGLGHVAYVDFGMMDSLSDADRLTLTGAVVHLINRDFDALARDFVALGFLNPSTPLGPIVPALEEVLGGALGENVGSFNFKAITDRFSELMYDYPFRVPARFALIIRAVVSQEGLAMRLDPDFRIIRVAYPYVAKRLLAGDTAEMREKLLEVIFDRDGRLRVERLENLLAVVENGSASTDLLPVARDGLRLLLGKEGTSLRQRLLLSLVSDDRLHTDDLQALLGLMRRTFSARKLATGLLARLNPLAA</sequence>
<keyword evidence="4" id="KW-1185">Reference proteome</keyword>
<dbReference type="Pfam" id="PF03109">
    <property type="entry name" value="ABC1"/>
    <property type="match status" value="1"/>
</dbReference>
<accession>A0ABU5RWU5</accession>
<reference evidence="3 4" key="1">
    <citation type="submission" date="2023-12" db="EMBL/GenBank/DDBJ databases">
        <title>Baltic Sea Cyanobacteria.</title>
        <authorList>
            <person name="Delbaje E."/>
            <person name="Fewer D.P."/>
            <person name="Shishido T.K."/>
        </authorList>
    </citation>
    <scope>NUCLEOTIDE SEQUENCE [LARGE SCALE GENOMIC DNA]</scope>
    <source>
        <strain evidence="3 4">UHCC 0139</strain>
    </source>
</reference>
<dbReference type="PANTHER" id="PTHR10566">
    <property type="entry name" value="CHAPERONE-ACTIVITY OF BC1 COMPLEX CABC1 -RELATED"/>
    <property type="match status" value="1"/>
</dbReference>
<evidence type="ECO:0000313" key="3">
    <source>
        <dbReference type="EMBL" id="MEA5392196.1"/>
    </source>
</evidence>
<gene>
    <name evidence="3" type="ORF">VB738_13100</name>
</gene>
<dbReference type="InterPro" id="IPR011009">
    <property type="entry name" value="Kinase-like_dom_sf"/>
</dbReference>
<feature type="domain" description="ABC1 atypical kinase-like" evidence="2">
    <location>
        <begin position="116"/>
        <end position="364"/>
    </location>
</feature>
<dbReference type="SUPFAM" id="SSF56112">
    <property type="entry name" value="Protein kinase-like (PK-like)"/>
    <property type="match status" value="1"/>
</dbReference>